<dbReference type="GO" id="GO:0048513">
    <property type="term" value="P:animal organ development"/>
    <property type="evidence" value="ECO:0007669"/>
    <property type="project" value="UniProtKB-ARBA"/>
</dbReference>
<name>A0AAJ6QUN7_9ACAR</name>
<dbReference type="GeneID" id="100908370"/>
<dbReference type="GO" id="GO:0003006">
    <property type="term" value="P:developmental process involved in reproduction"/>
    <property type="evidence" value="ECO:0007669"/>
    <property type="project" value="UniProtKB-ARBA"/>
</dbReference>
<dbReference type="SUPFAM" id="SSF54695">
    <property type="entry name" value="POZ domain"/>
    <property type="match status" value="1"/>
</dbReference>
<feature type="region of interest" description="Disordered" evidence="3">
    <location>
        <begin position="163"/>
        <end position="194"/>
    </location>
</feature>
<dbReference type="GO" id="GO:0006357">
    <property type="term" value="P:regulation of transcription by RNA polymerase II"/>
    <property type="evidence" value="ECO:0007669"/>
    <property type="project" value="TreeGrafter"/>
</dbReference>
<evidence type="ECO:0000256" key="2">
    <source>
        <dbReference type="PROSITE-ProRule" id="PRU00042"/>
    </source>
</evidence>
<dbReference type="Proteomes" id="UP000694867">
    <property type="component" value="Unplaced"/>
</dbReference>
<feature type="domain" description="C2H2-type" evidence="5">
    <location>
        <begin position="291"/>
        <end position="318"/>
    </location>
</feature>
<evidence type="ECO:0000313" key="6">
    <source>
        <dbReference type="Proteomes" id="UP000694867"/>
    </source>
</evidence>
<dbReference type="RefSeq" id="XP_003744481.1">
    <property type="nucleotide sequence ID" value="XM_003744433.2"/>
</dbReference>
<dbReference type="AlphaFoldDB" id="A0AAJ6QUN7"/>
<dbReference type="PROSITE" id="PS50097">
    <property type="entry name" value="BTB"/>
    <property type="match status" value="1"/>
</dbReference>
<dbReference type="InterPro" id="IPR000210">
    <property type="entry name" value="BTB/POZ_dom"/>
</dbReference>
<dbReference type="GO" id="GO:0005634">
    <property type="term" value="C:nucleus"/>
    <property type="evidence" value="ECO:0007669"/>
    <property type="project" value="TreeGrafter"/>
</dbReference>
<gene>
    <name evidence="7" type="primary">LOC100908370</name>
</gene>
<accession>A0AAJ6QUN7</accession>
<dbReference type="PANTHER" id="PTHR23110">
    <property type="entry name" value="BTB DOMAIN TRANSCRIPTION FACTOR"/>
    <property type="match status" value="1"/>
</dbReference>
<evidence type="ECO:0000259" key="5">
    <source>
        <dbReference type="PROSITE" id="PS50157"/>
    </source>
</evidence>
<dbReference type="SUPFAM" id="SSF57667">
    <property type="entry name" value="beta-beta-alpha zinc fingers"/>
    <property type="match status" value="1"/>
</dbReference>
<dbReference type="GO" id="GO:0008270">
    <property type="term" value="F:zinc ion binding"/>
    <property type="evidence" value="ECO:0007669"/>
    <property type="project" value="UniProtKB-KW"/>
</dbReference>
<proteinExistence type="predicted"/>
<dbReference type="InterPro" id="IPR013087">
    <property type="entry name" value="Znf_C2H2_type"/>
</dbReference>
<keyword evidence="2" id="KW-0479">Metal-binding</keyword>
<evidence type="ECO:0000256" key="1">
    <source>
        <dbReference type="ARBA" id="ARBA00023242"/>
    </source>
</evidence>
<evidence type="ECO:0000259" key="4">
    <source>
        <dbReference type="PROSITE" id="PS50097"/>
    </source>
</evidence>
<reference evidence="7" key="1">
    <citation type="submission" date="2025-08" db="UniProtKB">
        <authorList>
            <consortium name="RefSeq"/>
        </authorList>
    </citation>
    <scope>IDENTIFICATION</scope>
</reference>
<sequence length="354" mass="39237">MGTMQEYQAESIAHNNLFEKFQEYYSNEEFLDTTLVCKDGSARAHKIVIASQSKFFEEVLLNNPCKHPVIVMLDMDIETLKCLVDYMYHGKVSFKAPILDNFVKAANILGLNSVIQEVGELPKPETQNAAEAEQNMSDNSPLEVSEMMADGQLVQMQAIGGGDEENSESFAMDSGVNSEALGGSPDSESPSSRTIVVAKRKPIAKSLSLARTQMNSSIRTAIRSSCPKKRFDIVALRNKPLEASEVSFVPRKEHVDRIEAGLIAENPGETLDDVVSVHYKVVADPQGVRTHQCMLCPHTATFPSNMKRHIMAHLGIKPFKCAYCDFQSTLRGDLTVHLKKRHPQDDGHGMIILK</sequence>
<dbReference type="Pfam" id="PF00651">
    <property type="entry name" value="BTB"/>
    <property type="match status" value="1"/>
</dbReference>
<dbReference type="InterPro" id="IPR051095">
    <property type="entry name" value="Dros_DevTransReg"/>
</dbReference>
<dbReference type="Gene3D" id="3.30.160.60">
    <property type="entry name" value="Classic Zinc Finger"/>
    <property type="match status" value="1"/>
</dbReference>
<evidence type="ECO:0000256" key="3">
    <source>
        <dbReference type="SAM" id="MobiDB-lite"/>
    </source>
</evidence>
<dbReference type="InterPro" id="IPR011333">
    <property type="entry name" value="SKP1/BTB/POZ_sf"/>
</dbReference>
<protein>
    <submittedName>
        <fullName evidence="7">Longitudinals lacking protein, isoforms H/M/V</fullName>
    </submittedName>
</protein>
<keyword evidence="1" id="KW-0539">Nucleus</keyword>
<dbReference type="PROSITE" id="PS50157">
    <property type="entry name" value="ZINC_FINGER_C2H2_2"/>
    <property type="match status" value="1"/>
</dbReference>
<organism evidence="6 7">
    <name type="scientific">Galendromus occidentalis</name>
    <name type="common">western predatory mite</name>
    <dbReference type="NCBI Taxonomy" id="34638"/>
    <lineage>
        <taxon>Eukaryota</taxon>
        <taxon>Metazoa</taxon>
        <taxon>Ecdysozoa</taxon>
        <taxon>Arthropoda</taxon>
        <taxon>Chelicerata</taxon>
        <taxon>Arachnida</taxon>
        <taxon>Acari</taxon>
        <taxon>Parasitiformes</taxon>
        <taxon>Mesostigmata</taxon>
        <taxon>Gamasina</taxon>
        <taxon>Phytoseioidea</taxon>
        <taxon>Phytoseiidae</taxon>
        <taxon>Typhlodrominae</taxon>
        <taxon>Galendromus</taxon>
    </lineage>
</organism>
<keyword evidence="6" id="KW-1185">Reference proteome</keyword>
<dbReference type="KEGG" id="goe:100908370"/>
<dbReference type="SMART" id="SM00225">
    <property type="entry name" value="BTB"/>
    <property type="match status" value="1"/>
</dbReference>
<dbReference type="SMART" id="SM00355">
    <property type="entry name" value="ZnF_C2H2"/>
    <property type="match status" value="2"/>
</dbReference>
<dbReference type="Gene3D" id="3.30.710.10">
    <property type="entry name" value="Potassium Channel Kv1.1, Chain A"/>
    <property type="match status" value="1"/>
</dbReference>
<dbReference type="PANTHER" id="PTHR23110:SF109">
    <property type="entry name" value="FI07618P-RELATED"/>
    <property type="match status" value="1"/>
</dbReference>
<evidence type="ECO:0000313" key="7">
    <source>
        <dbReference type="RefSeq" id="XP_003744481.1"/>
    </source>
</evidence>
<keyword evidence="2" id="KW-0863">Zinc-finger</keyword>
<feature type="domain" description="BTB" evidence="4">
    <location>
        <begin position="31"/>
        <end position="96"/>
    </location>
</feature>
<keyword evidence="2" id="KW-0862">Zinc</keyword>
<dbReference type="GO" id="GO:0048666">
    <property type="term" value="P:neuron development"/>
    <property type="evidence" value="ECO:0007669"/>
    <property type="project" value="UniProtKB-ARBA"/>
</dbReference>
<dbReference type="InterPro" id="IPR036236">
    <property type="entry name" value="Znf_C2H2_sf"/>
</dbReference>